<comment type="subcellular location">
    <subcellularLocation>
        <location evidence="9">Cytoplasm</location>
    </subcellularLocation>
</comment>
<evidence type="ECO:0000256" key="2">
    <source>
        <dbReference type="ARBA" id="ARBA00017228"/>
    </source>
</evidence>
<gene>
    <name evidence="11" type="ORF">I6H58_01165</name>
</gene>
<keyword evidence="5 9" id="KW-0479">Metal-binding</keyword>
<keyword evidence="9" id="KW-0963">Cytoplasm</keyword>
<evidence type="ECO:0000256" key="4">
    <source>
        <dbReference type="ARBA" id="ARBA00022691"/>
    </source>
</evidence>
<dbReference type="InterPro" id="IPR004559">
    <property type="entry name" value="HemW-like"/>
</dbReference>
<dbReference type="GO" id="GO:0006779">
    <property type="term" value="P:porphyrin-containing compound biosynthetic process"/>
    <property type="evidence" value="ECO:0007669"/>
    <property type="project" value="InterPro"/>
</dbReference>
<evidence type="ECO:0000256" key="8">
    <source>
        <dbReference type="ARBA" id="ARBA00023186"/>
    </source>
</evidence>
<dbReference type="GO" id="GO:0051539">
    <property type="term" value="F:4 iron, 4 sulfur cluster binding"/>
    <property type="evidence" value="ECO:0007669"/>
    <property type="project" value="UniProtKB-UniRule"/>
</dbReference>
<evidence type="ECO:0000256" key="7">
    <source>
        <dbReference type="ARBA" id="ARBA00023014"/>
    </source>
</evidence>
<dbReference type="SMART" id="SM00729">
    <property type="entry name" value="Elp3"/>
    <property type="match status" value="1"/>
</dbReference>
<evidence type="ECO:0000256" key="9">
    <source>
        <dbReference type="RuleBase" id="RU364116"/>
    </source>
</evidence>
<evidence type="ECO:0000256" key="3">
    <source>
        <dbReference type="ARBA" id="ARBA00022617"/>
    </source>
</evidence>
<keyword evidence="6 9" id="KW-0408">Iron</keyword>
<evidence type="ECO:0000256" key="6">
    <source>
        <dbReference type="ARBA" id="ARBA00023004"/>
    </source>
</evidence>
<dbReference type="RefSeq" id="WP_198490510.1">
    <property type="nucleotide sequence ID" value="NZ_CP066078.1"/>
</dbReference>
<dbReference type="PANTHER" id="PTHR13932">
    <property type="entry name" value="COPROPORPHYRINIGEN III OXIDASE"/>
    <property type="match status" value="1"/>
</dbReference>
<dbReference type="GO" id="GO:0005737">
    <property type="term" value="C:cytoplasm"/>
    <property type="evidence" value="ECO:0007669"/>
    <property type="project" value="UniProtKB-SubCell"/>
</dbReference>
<keyword evidence="8 9" id="KW-0143">Chaperone</keyword>
<dbReference type="SFLD" id="SFLDS00029">
    <property type="entry name" value="Radical_SAM"/>
    <property type="match status" value="1"/>
</dbReference>
<dbReference type="SFLD" id="SFLDG01065">
    <property type="entry name" value="anaerobic_coproporphyrinogen-I"/>
    <property type="match status" value="1"/>
</dbReference>
<sequence length="409" mass="44644">MSPAQPTGDPAPSDGLLPASVLDGAERRSLSLYVHVPYCSVRCGYCDFNTYAAEDFGDGVNRLSYAEDAIRELDLAAGVLTRSGLPARPLSTVFFGGGTPTRLPAEDLARILRAGIERFGIVDGAEVTTEANPDSVTREDLALLKEAGFTRVSFGMQSAVPRVLAVLDRTHTPANVPKVVSWAREVGLQTSVDLISGAPGETLAEWETSVRAAIDCAPDHISAYSLIVEPGTKLAAQIRRGELSPVDDDAQADMYLLADRLFEDAGYSWYEVSNWSRSEATRSRHNLAYWRNRDWWGIGPGAHSHVNGVRWWNLKHPVPYAHRVRQGLSPAAAREHLDADTRYVEDVMLAARIREGLAIEDLRQPGREAVAWLEGQGLIEAQARAEGRVVLTLRGRLLGDAVVRTLLGD</sequence>
<dbReference type="CDD" id="cd01335">
    <property type="entry name" value="Radical_SAM"/>
    <property type="match status" value="1"/>
</dbReference>
<dbReference type="SUPFAM" id="SSF102114">
    <property type="entry name" value="Radical SAM enzymes"/>
    <property type="match status" value="1"/>
</dbReference>
<keyword evidence="3 9" id="KW-0349">Heme</keyword>
<dbReference type="GO" id="GO:0046872">
    <property type="term" value="F:metal ion binding"/>
    <property type="evidence" value="ECO:0007669"/>
    <property type="project" value="UniProtKB-UniRule"/>
</dbReference>
<evidence type="ECO:0000256" key="1">
    <source>
        <dbReference type="ARBA" id="ARBA00006100"/>
    </source>
</evidence>
<dbReference type="SFLD" id="SFLDF00562">
    <property type="entry name" value="HemN-like__clustered_with_heat"/>
    <property type="match status" value="1"/>
</dbReference>
<dbReference type="PANTHER" id="PTHR13932:SF5">
    <property type="entry name" value="RADICAL S-ADENOSYL METHIONINE DOMAIN-CONTAINING PROTEIN 1, MITOCHONDRIAL"/>
    <property type="match status" value="1"/>
</dbReference>
<keyword evidence="9" id="KW-0004">4Fe-4S</keyword>
<evidence type="ECO:0000256" key="5">
    <source>
        <dbReference type="ARBA" id="ARBA00022723"/>
    </source>
</evidence>
<dbReference type="Pfam" id="PF04055">
    <property type="entry name" value="Radical_SAM"/>
    <property type="match status" value="1"/>
</dbReference>
<reference evidence="11 12" key="1">
    <citation type="submission" date="2020-12" db="EMBL/GenBank/DDBJ databases">
        <title>FDA dAtabase for Regulatory Grade micrObial Sequences (FDA-ARGOS): Supporting development and validation of Infectious Disease Dx tests.</title>
        <authorList>
            <person name="Sproer C."/>
            <person name="Gronow S."/>
            <person name="Severitt S."/>
            <person name="Schroder I."/>
            <person name="Tallon L."/>
            <person name="Sadzewicz L."/>
            <person name="Zhao X."/>
            <person name="Boylan J."/>
            <person name="Ott S."/>
            <person name="Bowen H."/>
            <person name="Vavikolanu K."/>
            <person name="Mehta A."/>
            <person name="Aluvathingal J."/>
            <person name="Nadendla S."/>
            <person name="Lowell S."/>
            <person name="Myers T."/>
            <person name="Yan Y."/>
            <person name="Sichtig H."/>
        </authorList>
    </citation>
    <scope>NUCLEOTIDE SEQUENCE [LARGE SCALE GENOMIC DNA]</scope>
    <source>
        <strain evidence="11 12">FDAARGOS_1001</strain>
    </source>
</reference>
<keyword evidence="7 9" id="KW-0411">Iron-sulfur</keyword>
<dbReference type="GO" id="GO:0004109">
    <property type="term" value="F:coproporphyrinogen oxidase activity"/>
    <property type="evidence" value="ECO:0007669"/>
    <property type="project" value="InterPro"/>
</dbReference>
<accession>A0A7T4MU28</accession>
<evidence type="ECO:0000313" key="12">
    <source>
        <dbReference type="Proteomes" id="UP000595221"/>
    </source>
</evidence>
<proteinExistence type="inferred from homology"/>
<organism evidence="11 12">
    <name type="scientific">Rothia kristinae</name>
    <dbReference type="NCBI Taxonomy" id="37923"/>
    <lineage>
        <taxon>Bacteria</taxon>
        <taxon>Bacillati</taxon>
        <taxon>Actinomycetota</taxon>
        <taxon>Actinomycetes</taxon>
        <taxon>Micrococcales</taxon>
        <taxon>Micrococcaceae</taxon>
        <taxon>Rothia</taxon>
    </lineage>
</organism>
<keyword evidence="4 9" id="KW-0949">S-adenosyl-L-methionine</keyword>
<dbReference type="PROSITE" id="PS51918">
    <property type="entry name" value="RADICAL_SAM"/>
    <property type="match status" value="1"/>
</dbReference>
<dbReference type="SFLD" id="SFLDG01082">
    <property type="entry name" value="B12-binding_domain_containing"/>
    <property type="match status" value="1"/>
</dbReference>
<dbReference type="InterPro" id="IPR007197">
    <property type="entry name" value="rSAM"/>
</dbReference>
<name>A0A7T4MU28_9MICC</name>
<evidence type="ECO:0000313" key="11">
    <source>
        <dbReference type="EMBL" id="QQC59636.1"/>
    </source>
</evidence>
<dbReference type="InterPro" id="IPR006638">
    <property type="entry name" value="Elp3/MiaA/NifB-like_rSAM"/>
</dbReference>
<dbReference type="InterPro" id="IPR058240">
    <property type="entry name" value="rSAM_sf"/>
</dbReference>
<dbReference type="InterPro" id="IPR034505">
    <property type="entry name" value="Coproporphyrinogen-III_oxidase"/>
</dbReference>
<comment type="similarity">
    <text evidence="1">Belongs to the anaerobic coproporphyrinogen-III oxidase family. HemW subfamily.</text>
</comment>
<dbReference type="Gene3D" id="3.20.20.70">
    <property type="entry name" value="Aldolase class I"/>
    <property type="match status" value="1"/>
</dbReference>
<dbReference type="AlphaFoldDB" id="A0A7T4MU28"/>
<dbReference type="InterPro" id="IPR013785">
    <property type="entry name" value="Aldolase_TIM"/>
</dbReference>
<comment type="function">
    <text evidence="9">Probably acts as a heme chaperone, transferring heme to an unknown acceptor. Binds one molecule of heme per monomer, possibly covalently. Binds 1 [4Fe-4S] cluster. The cluster is coordinated with 3 cysteines and an exchangeable S-adenosyl-L-methionine.</text>
</comment>
<evidence type="ECO:0000259" key="10">
    <source>
        <dbReference type="PROSITE" id="PS51918"/>
    </source>
</evidence>
<dbReference type="NCBIfam" id="TIGR00539">
    <property type="entry name" value="hemN_rel"/>
    <property type="match status" value="1"/>
</dbReference>
<protein>
    <recommendedName>
        <fullName evidence="2 9">Heme chaperone HemW</fullName>
    </recommendedName>
</protein>
<dbReference type="EMBL" id="CP066078">
    <property type="protein sequence ID" value="QQC59636.1"/>
    <property type="molecule type" value="Genomic_DNA"/>
</dbReference>
<feature type="domain" description="Radical SAM core" evidence="10">
    <location>
        <begin position="24"/>
        <end position="268"/>
    </location>
</feature>
<dbReference type="Proteomes" id="UP000595221">
    <property type="component" value="Chromosome"/>
</dbReference>